<proteinExistence type="predicted"/>
<protein>
    <submittedName>
        <fullName evidence="2">Uncharacterized protein</fullName>
    </submittedName>
</protein>
<organism evidence="2">
    <name type="scientific">hydrothermal vent metagenome</name>
    <dbReference type="NCBI Taxonomy" id="652676"/>
    <lineage>
        <taxon>unclassified sequences</taxon>
        <taxon>metagenomes</taxon>
        <taxon>ecological metagenomes</taxon>
    </lineage>
</organism>
<keyword evidence="1" id="KW-0472">Membrane</keyword>
<keyword evidence="1" id="KW-0812">Transmembrane</keyword>
<name>A0A3B1AAQ5_9ZZZZ</name>
<accession>A0A3B1AAQ5</accession>
<feature type="transmembrane region" description="Helical" evidence="1">
    <location>
        <begin position="15"/>
        <end position="37"/>
    </location>
</feature>
<keyword evidence="1" id="KW-1133">Transmembrane helix</keyword>
<reference evidence="2" key="1">
    <citation type="submission" date="2018-06" db="EMBL/GenBank/DDBJ databases">
        <authorList>
            <person name="Zhirakovskaya E."/>
        </authorList>
    </citation>
    <scope>NUCLEOTIDE SEQUENCE</scope>
</reference>
<sequence length="85" mass="9446">MPEFSFSRLPLSWKLLVTGFIIILGSGYLAAVFNTALSVGMNPLKPLPITMPTKAFRAPKRRLSPSRALSKKSSPLTMKRVKWSI</sequence>
<dbReference type="EMBL" id="UOFQ01000161">
    <property type="protein sequence ID" value="VAW89896.1"/>
    <property type="molecule type" value="Genomic_DNA"/>
</dbReference>
<gene>
    <name evidence="2" type="ORF">MNBD_GAMMA17-828</name>
</gene>
<evidence type="ECO:0000256" key="1">
    <source>
        <dbReference type="SAM" id="Phobius"/>
    </source>
</evidence>
<evidence type="ECO:0000313" key="2">
    <source>
        <dbReference type="EMBL" id="VAW89896.1"/>
    </source>
</evidence>
<dbReference type="AlphaFoldDB" id="A0A3B1AAQ5"/>